<feature type="domain" description="SWIM-type" evidence="2">
    <location>
        <begin position="60"/>
        <end position="105"/>
    </location>
</feature>
<evidence type="ECO:0000256" key="1">
    <source>
        <dbReference type="PROSITE-ProRule" id="PRU00325"/>
    </source>
</evidence>
<gene>
    <name evidence="3" type="ORF">RJ640_012101</name>
</gene>
<dbReference type="GO" id="GO:0008270">
    <property type="term" value="F:zinc ion binding"/>
    <property type="evidence" value="ECO:0007669"/>
    <property type="project" value="UniProtKB-KW"/>
</dbReference>
<proteinExistence type="predicted"/>
<dbReference type="PROSITE" id="PS50966">
    <property type="entry name" value="ZF_SWIM"/>
    <property type="match status" value="1"/>
</dbReference>
<keyword evidence="1" id="KW-0863">Zinc-finger</keyword>
<dbReference type="Proteomes" id="UP001187471">
    <property type="component" value="Unassembled WGS sequence"/>
</dbReference>
<dbReference type="InterPro" id="IPR007527">
    <property type="entry name" value="Znf_SWIM"/>
</dbReference>
<organism evidence="3 4">
    <name type="scientific">Escallonia rubra</name>
    <dbReference type="NCBI Taxonomy" id="112253"/>
    <lineage>
        <taxon>Eukaryota</taxon>
        <taxon>Viridiplantae</taxon>
        <taxon>Streptophyta</taxon>
        <taxon>Embryophyta</taxon>
        <taxon>Tracheophyta</taxon>
        <taxon>Spermatophyta</taxon>
        <taxon>Magnoliopsida</taxon>
        <taxon>eudicotyledons</taxon>
        <taxon>Gunneridae</taxon>
        <taxon>Pentapetalae</taxon>
        <taxon>asterids</taxon>
        <taxon>campanulids</taxon>
        <taxon>Escalloniales</taxon>
        <taxon>Escalloniaceae</taxon>
        <taxon>Escallonia</taxon>
    </lineage>
</organism>
<reference evidence="3" key="1">
    <citation type="submission" date="2022-12" db="EMBL/GenBank/DDBJ databases">
        <title>Draft genome assemblies for two species of Escallonia (Escalloniales).</title>
        <authorList>
            <person name="Chanderbali A."/>
            <person name="Dervinis C."/>
            <person name="Anghel I."/>
            <person name="Soltis D."/>
            <person name="Soltis P."/>
            <person name="Zapata F."/>
        </authorList>
    </citation>
    <scope>NUCLEOTIDE SEQUENCE</scope>
    <source>
        <strain evidence="3">UCBG92.1500</strain>
        <tissue evidence="3">Leaf</tissue>
    </source>
</reference>
<dbReference type="AlphaFoldDB" id="A0AA88RRU2"/>
<dbReference type="PANTHER" id="PTHR47718:SF7">
    <property type="entry name" value="PROTEIN FAR1-RELATED SEQUENCE"/>
    <property type="match status" value="1"/>
</dbReference>
<keyword evidence="1" id="KW-0479">Metal-binding</keyword>
<keyword evidence="4" id="KW-1185">Reference proteome</keyword>
<name>A0AA88RRU2_9ASTE</name>
<evidence type="ECO:0000259" key="2">
    <source>
        <dbReference type="PROSITE" id="PS50966"/>
    </source>
</evidence>
<evidence type="ECO:0000313" key="4">
    <source>
        <dbReference type="Proteomes" id="UP001187471"/>
    </source>
</evidence>
<protein>
    <recommendedName>
        <fullName evidence="2">SWIM-type domain-containing protein</fullName>
    </recommendedName>
</protein>
<comment type="caution">
    <text evidence="3">The sequence shown here is derived from an EMBL/GenBank/DDBJ whole genome shotgun (WGS) entry which is preliminary data.</text>
</comment>
<keyword evidence="1" id="KW-0862">Zinc</keyword>
<dbReference type="PANTHER" id="PTHR47718">
    <property type="entry name" value="OS01G0519700 PROTEIN"/>
    <property type="match status" value="1"/>
</dbReference>
<sequence length="159" mass="19002">MDHDILDNHVHDEAETDDYDVWGLSHWDDKVEMRKENEEWNASVSCSHITWSKEPNVTKYRVDLLTVDKEKWRTIYYVRASSSCAEFETTGILCKHILCIFKKKKIIDLHEYCIFPRWTINARYKVGDVGDKMDEISRYSIEKGVSRLTLWLLLDYYEK</sequence>
<evidence type="ECO:0000313" key="3">
    <source>
        <dbReference type="EMBL" id="KAK2994908.1"/>
    </source>
</evidence>
<dbReference type="EMBL" id="JAVXUO010000158">
    <property type="protein sequence ID" value="KAK2994908.1"/>
    <property type="molecule type" value="Genomic_DNA"/>
</dbReference>
<accession>A0AA88RRU2</accession>